<dbReference type="GO" id="GO:0004074">
    <property type="term" value="F:biliverdin reductase [NAD(P)H] activity"/>
    <property type="evidence" value="ECO:0007669"/>
    <property type="project" value="TreeGrafter"/>
</dbReference>
<dbReference type="PANTHER" id="PTHR43355:SF2">
    <property type="entry name" value="FLAVIN REDUCTASE (NADPH)"/>
    <property type="match status" value="1"/>
</dbReference>
<organism evidence="3 4">
    <name type="scientific">Fonsecaea monophora</name>
    <dbReference type="NCBI Taxonomy" id="254056"/>
    <lineage>
        <taxon>Eukaryota</taxon>
        <taxon>Fungi</taxon>
        <taxon>Dikarya</taxon>
        <taxon>Ascomycota</taxon>
        <taxon>Pezizomycotina</taxon>
        <taxon>Eurotiomycetes</taxon>
        <taxon>Chaetothyriomycetidae</taxon>
        <taxon>Chaetothyriales</taxon>
        <taxon>Herpotrichiellaceae</taxon>
        <taxon>Fonsecaea</taxon>
    </lineage>
</organism>
<name>A0A177ETQ9_9EURO</name>
<proteinExistence type="inferred from homology"/>
<dbReference type="AlphaFoldDB" id="A0A177ETQ9"/>
<evidence type="ECO:0000313" key="4">
    <source>
        <dbReference type="Proteomes" id="UP000077002"/>
    </source>
</evidence>
<evidence type="ECO:0000256" key="1">
    <source>
        <dbReference type="ARBA" id="ARBA00038376"/>
    </source>
</evidence>
<dbReference type="Pfam" id="PF13460">
    <property type="entry name" value="NAD_binding_10"/>
    <property type="match status" value="1"/>
</dbReference>
<comment type="similarity">
    <text evidence="1">Belongs to the avfA family.</text>
</comment>
<dbReference type="InterPro" id="IPR051606">
    <property type="entry name" value="Polyketide_Oxido-like"/>
</dbReference>
<dbReference type="InterPro" id="IPR016040">
    <property type="entry name" value="NAD(P)-bd_dom"/>
</dbReference>
<evidence type="ECO:0000313" key="3">
    <source>
        <dbReference type="EMBL" id="OAG34452.1"/>
    </source>
</evidence>
<accession>A0A177ETQ9</accession>
<dbReference type="InterPro" id="IPR036291">
    <property type="entry name" value="NAD(P)-bd_dom_sf"/>
</dbReference>
<dbReference type="Proteomes" id="UP000077002">
    <property type="component" value="Unassembled WGS sequence"/>
</dbReference>
<feature type="domain" description="NAD(P)-binding" evidence="2">
    <location>
        <begin position="7"/>
        <end position="213"/>
    </location>
</feature>
<comment type="caution">
    <text evidence="3">The sequence shown here is derived from an EMBL/GenBank/DDBJ whole genome shotgun (WGS) entry which is preliminary data.</text>
</comment>
<gene>
    <name evidence="3" type="ORF">AYO21_11404</name>
</gene>
<protein>
    <recommendedName>
        <fullName evidence="2">NAD(P)-binding domain-containing protein</fullName>
    </recommendedName>
</protein>
<dbReference type="Gene3D" id="3.40.50.720">
    <property type="entry name" value="NAD(P)-binding Rossmann-like Domain"/>
    <property type="match status" value="1"/>
</dbReference>
<dbReference type="EMBL" id="LVKK01000157">
    <property type="protein sequence ID" value="OAG34452.1"/>
    <property type="molecule type" value="Genomic_DNA"/>
</dbReference>
<evidence type="ECO:0000259" key="2">
    <source>
        <dbReference type="Pfam" id="PF13460"/>
    </source>
</evidence>
<dbReference type="GO" id="GO:0042602">
    <property type="term" value="F:riboflavin reductase (NADPH) activity"/>
    <property type="evidence" value="ECO:0007669"/>
    <property type="project" value="TreeGrafter"/>
</dbReference>
<keyword evidence="4" id="KW-1185">Reference proteome</keyword>
<dbReference type="RefSeq" id="XP_022506404.1">
    <property type="nucleotide sequence ID" value="XM_022661298.1"/>
</dbReference>
<dbReference type="SUPFAM" id="SSF51735">
    <property type="entry name" value="NAD(P)-binding Rossmann-fold domains"/>
    <property type="match status" value="1"/>
</dbReference>
<dbReference type="PANTHER" id="PTHR43355">
    <property type="entry name" value="FLAVIN REDUCTASE (NADPH)"/>
    <property type="match status" value="1"/>
</dbReference>
<sequence>MHFLLLGATGEAGLNVVMELLLQGHTAVALVPPSAYTKLVFFHRRLTIAVGSPLSKADIENALHAAPSLTPSAAIITLNTVRPFAGRIAPPRFLADSCANVCDVLQAAGISRVVVKSVAGVGDSFAHLPWEVKASMLLTSAKYPFEDYGLVDEEIRRTKMDWTLVRAVRVQYHDSMPPTQKLDVETLGSIGEGMGLADCVSGVNLARFMVKVAAEGLFVREAVVVRD</sequence>
<reference evidence="3 4" key="1">
    <citation type="submission" date="2016-03" db="EMBL/GenBank/DDBJ databases">
        <title>Draft genome sequence of the Fonsecaea monophora CBS 269.37.</title>
        <authorList>
            <person name="Bombassaro A."/>
            <person name="Vinicius W.A."/>
            <person name="De Hoog S."/>
            <person name="Sun J."/>
            <person name="Souza E.M."/>
            <person name="Raittz R.T."/>
            <person name="Costa F."/>
            <person name="Leao A.C."/>
            <person name="Tadra-Sfeir M.Z."/>
            <person name="Baura V."/>
            <person name="Balsanelli E."/>
            <person name="Pedrosa F.O."/>
            <person name="Moreno L.F."/>
            <person name="Steffens M.B."/>
            <person name="Xi L."/>
            <person name="Bocca A.L."/>
            <person name="Felipe M.S."/>
            <person name="Teixeira M."/>
            <person name="Telles Filho F.Q."/>
            <person name="Azevedo C.M."/>
            <person name="Gomes R."/>
            <person name="Vicente V.A."/>
        </authorList>
    </citation>
    <scope>NUCLEOTIDE SEQUENCE [LARGE SCALE GENOMIC DNA]</scope>
    <source>
        <strain evidence="3 4">CBS 269.37</strain>
    </source>
</reference>
<dbReference type="OrthoDB" id="419598at2759"/>
<dbReference type="GeneID" id="34606500"/>